<dbReference type="InterPro" id="IPR006015">
    <property type="entry name" value="Universal_stress_UspA"/>
</dbReference>
<comment type="similarity">
    <text evidence="1">Belongs to the universal stress protein A family.</text>
</comment>
<dbReference type="EMBL" id="FLYE01000023">
    <property type="protein sequence ID" value="SCA56935.1"/>
    <property type="molecule type" value="Genomic_DNA"/>
</dbReference>
<dbReference type="CDD" id="cd00293">
    <property type="entry name" value="USP-like"/>
    <property type="match status" value="1"/>
</dbReference>
<gene>
    <name evidence="2" type="ORF">MTBPR1_30305</name>
</gene>
<accession>A0A1C3RI50</accession>
<sequence>MCMKSILAPIDGAKSSHAVLNAAFLIAQEFSSHINVLNVKPDPRSAIPLLGEGMSGAMIEDMINMVEVEGTEQRAKAHSFYKSALEKYAAIEASQPVGDDKVTVQWLEDQGRDDEIIARYGRLADIILVPKPVEENEVYSTLALNAALFETGRPMMLLPEMPLEHFPKTVSICWNGSMEGARAVSAAKPFLKHADAVHIITADTSATDKPVGGELLDYLQWYDIKAEAIFFTPAGKSVGQALLSESQKLGAELMVMGGYTHSRMRELILGGATRDVIENAQIPVIMGH</sequence>
<dbReference type="AlphaFoldDB" id="A0A1C3RI50"/>
<dbReference type="STRING" id="1867952.MTBPR1_30305"/>
<reference evidence="2 3" key="1">
    <citation type="submission" date="2016-07" db="EMBL/GenBank/DDBJ databases">
        <authorList>
            <person name="Lefevre C.T."/>
        </authorList>
    </citation>
    <scope>NUCLEOTIDE SEQUENCE [LARGE SCALE GENOMIC DNA]</scope>
    <source>
        <strain evidence="2">PR1</strain>
    </source>
</reference>
<dbReference type="PRINTS" id="PR01438">
    <property type="entry name" value="UNVRSLSTRESS"/>
</dbReference>
<dbReference type="Proteomes" id="UP000231658">
    <property type="component" value="Unassembled WGS sequence"/>
</dbReference>
<dbReference type="SUPFAM" id="SSF52402">
    <property type="entry name" value="Adenine nucleotide alpha hydrolases-like"/>
    <property type="match status" value="2"/>
</dbReference>
<keyword evidence="3" id="KW-1185">Reference proteome</keyword>
<dbReference type="PANTHER" id="PTHR46268:SF15">
    <property type="entry name" value="UNIVERSAL STRESS PROTEIN HP_0031"/>
    <property type="match status" value="1"/>
</dbReference>
<proteinExistence type="inferred from homology"/>
<evidence type="ECO:0000313" key="3">
    <source>
        <dbReference type="Proteomes" id="UP000231658"/>
    </source>
</evidence>
<name>A0A1C3RI50_9PROT</name>
<evidence type="ECO:0000256" key="1">
    <source>
        <dbReference type="ARBA" id="ARBA00008791"/>
    </source>
</evidence>
<dbReference type="OrthoDB" id="9804721at2"/>
<dbReference type="PANTHER" id="PTHR46268">
    <property type="entry name" value="STRESS RESPONSE PROTEIN NHAX"/>
    <property type="match status" value="1"/>
</dbReference>
<dbReference type="RefSeq" id="WP_069188987.1">
    <property type="nucleotide sequence ID" value="NZ_FLYE01000023.1"/>
</dbReference>
<evidence type="ECO:0000313" key="2">
    <source>
        <dbReference type="EMBL" id="SCA56935.1"/>
    </source>
</evidence>
<organism evidence="2 3">
    <name type="scientific">Candidatus Terasakiella magnetica</name>
    <dbReference type="NCBI Taxonomy" id="1867952"/>
    <lineage>
        <taxon>Bacteria</taxon>
        <taxon>Pseudomonadati</taxon>
        <taxon>Pseudomonadota</taxon>
        <taxon>Alphaproteobacteria</taxon>
        <taxon>Rhodospirillales</taxon>
        <taxon>Terasakiellaceae</taxon>
        <taxon>Terasakiella</taxon>
    </lineage>
</organism>
<protein>
    <submittedName>
        <fullName evidence="2">Putative universal stress protein UspA-like</fullName>
    </submittedName>
</protein>
<dbReference type="Gene3D" id="3.40.50.12370">
    <property type="match status" value="1"/>
</dbReference>